<feature type="domain" description="NAD-dependent epimerase/dehydratase" evidence="1">
    <location>
        <begin position="24"/>
        <end position="211"/>
    </location>
</feature>
<proteinExistence type="predicted"/>
<keyword evidence="3" id="KW-1185">Reference proteome</keyword>
<dbReference type="PANTHER" id="PTHR48079:SF6">
    <property type="entry name" value="NAD(P)-BINDING DOMAIN-CONTAINING PROTEIN-RELATED"/>
    <property type="match status" value="1"/>
</dbReference>
<reference evidence="2 3" key="1">
    <citation type="submission" date="2019-12" db="EMBL/GenBank/DDBJ databases">
        <title>Comparative genomics gives insights into the taxonomy of the Azoarcus-Aromatoleum group and reveals separate origins of nif in the plant-associated Azoarcus and non-plant-associated Aromatoleum sub-groups.</title>
        <authorList>
            <person name="Lafos M."/>
            <person name="Maluk M."/>
            <person name="Batista M."/>
            <person name="Junghare M."/>
            <person name="Carmona M."/>
            <person name="Faoro H."/>
            <person name="Cruz L.M."/>
            <person name="Battistoni F."/>
            <person name="De Souza E."/>
            <person name="Pedrosa F."/>
            <person name="Chen W.-M."/>
            <person name="Poole P.S."/>
            <person name="Dixon R.A."/>
            <person name="James E.K."/>
        </authorList>
    </citation>
    <scope>NUCLEOTIDE SEQUENCE [LARGE SCALE GENOMIC DNA]</scope>
    <source>
        <strain evidence="2 3">Td21</strain>
    </source>
</reference>
<sequence length="294" mass="32788">MKRILIVGSGDVARRAIPWLVKRFRVFALVRQSGDRAELRALGATPVLADLDDRRSLRRLAGIADAVMHFAPPPDHGTRDMRSARLAAALARASTLPQRLVYISTTGVYGDCAGRHIDESHPCRPQTARAQRRVDAERCLRRFGARSGVRVSVLRAPGIYAGDRLPLARLERGEPVLRAEEDVHTNHIHAEDLARLACLALFRAGAGRVYNAVDDTCMKMGDYFDFAADCFGLPRPPRLSRSELAGRLSPMALSFMSESRQLDNRRIRRELRARLRYPTVREGFAAALDQKPTT</sequence>
<comment type="caution">
    <text evidence="2">The sequence shown here is derived from an EMBL/GenBank/DDBJ whole genome shotgun (WGS) entry which is preliminary data.</text>
</comment>
<name>A0ABX1Q5W7_9RHOO</name>
<dbReference type="InterPro" id="IPR001509">
    <property type="entry name" value="Epimerase_deHydtase"/>
</dbReference>
<evidence type="ECO:0000313" key="2">
    <source>
        <dbReference type="EMBL" id="NMG45756.1"/>
    </source>
</evidence>
<dbReference type="EMBL" id="WTVN01000036">
    <property type="protein sequence ID" value="NMG45756.1"/>
    <property type="molecule type" value="Genomic_DNA"/>
</dbReference>
<accession>A0ABX1Q5W7</accession>
<dbReference type="Gene3D" id="3.40.50.720">
    <property type="entry name" value="NAD(P)-binding Rossmann-like Domain"/>
    <property type="match status" value="1"/>
</dbReference>
<dbReference type="InterPro" id="IPR036291">
    <property type="entry name" value="NAD(P)-bd_dom_sf"/>
</dbReference>
<evidence type="ECO:0000313" key="3">
    <source>
        <dbReference type="Proteomes" id="UP000623795"/>
    </source>
</evidence>
<protein>
    <submittedName>
        <fullName evidence="2">NAD(P)H-binding protein</fullName>
    </submittedName>
</protein>
<dbReference type="RefSeq" id="WP_169257586.1">
    <property type="nucleotide sequence ID" value="NZ_WTVN01000036.1"/>
</dbReference>
<organism evidence="2 3">
    <name type="scientific">Aromatoleum toluvorans</name>
    <dbReference type="NCBI Taxonomy" id="92002"/>
    <lineage>
        <taxon>Bacteria</taxon>
        <taxon>Pseudomonadati</taxon>
        <taxon>Pseudomonadota</taxon>
        <taxon>Betaproteobacteria</taxon>
        <taxon>Rhodocyclales</taxon>
        <taxon>Rhodocyclaceae</taxon>
        <taxon>Aromatoleum</taxon>
    </lineage>
</organism>
<gene>
    <name evidence="2" type="ORF">GPA22_18730</name>
</gene>
<dbReference type="SUPFAM" id="SSF51735">
    <property type="entry name" value="NAD(P)-binding Rossmann-fold domains"/>
    <property type="match status" value="1"/>
</dbReference>
<dbReference type="InterPro" id="IPR051783">
    <property type="entry name" value="NAD(P)-dependent_oxidoreduct"/>
</dbReference>
<dbReference type="Pfam" id="PF01370">
    <property type="entry name" value="Epimerase"/>
    <property type="match status" value="1"/>
</dbReference>
<evidence type="ECO:0000259" key="1">
    <source>
        <dbReference type="Pfam" id="PF01370"/>
    </source>
</evidence>
<dbReference type="PANTHER" id="PTHR48079">
    <property type="entry name" value="PROTEIN YEEZ"/>
    <property type="match status" value="1"/>
</dbReference>
<dbReference type="Proteomes" id="UP000623795">
    <property type="component" value="Unassembled WGS sequence"/>
</dbReference>